<dbReference type="Pfam" id="PF00856">
    <property type="entry name" value="SET"/>
    <property type="match status" value="1"/>
</dbReference>
<dbReference type="InterPro" id="IPR050973">
    <property type="entry name" value="H3K9_Histone-Lys_N-MTase"/>
</dbReference>
<evidence type="ECO:0008006" key="12">
    <source>
        <dbReference type="Google" id="ProtNLM"/>
    </source>
</evidence>
<evidence type="ECO:0000259" key="9">
    <source>
        <dbReference type="PROSITE" id="PS50868"/>
    </source>
</evidence>
<comment type="subcellular location">
    <subcellularLocation>
        <location evidence="1">Chromosome</location>
    </subcellularLocation>
</comment>
<keyword evidence="3" id="KW-0489">Methyltransferase</keyword>
<organism evidence="10 11">
    <name type="scientific">Perilla frutescens var. hirtella</name>
    <name type="common">Perilla citriodora</name>
    <name type="synonym">Perilla setoyensis</name>
    <dbReference type="NCBI Taxonomy" id="608512"/>
    <lineage>
        <taxon>Eukaryota</taxon>
        <taxon>Viridiplantae</taxon>
        <taxon>Streptophyta</taxon>
        <taxon>Embryophyta</taxon>
        <taxon>Tracheophyta</taxon>
        <taxon>Spermatophyta</taxon>
        <taxon>Magnoliopsida</taxon>
        <taxon>eudicotyledons</taxon>
        <taxon>Gunneridae</taxon>
        <taxon>Pentapetalae</taxon>
        <taxon>asterids</taxon>
        <taxon>lamiids</taxon>
        <taxon>Lamiales</taxon>
        <taxon>Lamiaceae</taxon>
        <taxon>Nepetoideae</taxon>
        <taxon>Elsholtzieae</taxon>
        <taxon>Perilla</taxon>
    </lineage>
</organism>
<dbReference type="GO" id="GO:0046872">
    <property type="term" value="F:metal ion binding"/>
    <property type="evidence" value="ECO:0007669"/>
    <property type="project" value="UniProtKB-KW"/>
</dbReference>
<name>A0AAD4P4F3_PERFH</name>
<feature type="domain" description="SET" evidence="8">
    <location>
        <begin position="166"/>
        <end position="297"/>
    </location>
</feature>
<keyword evidence="11" id="KW-1185">Reference proteome</keyword>
<evidence type="ECO:0000259" key="8">
    <source>
        <dbReference type="PROSITE" id="PS50280"/>
    </source>
</evidence>
<keyword evidence="4" id="KW-0808">Transferase</keyword>
<dbReference type="PANTHER" id="PTHR46223">
    <property type="entry name" value="HISTONE-LYSINE N-METHYLTRANSFERASE SUV39H"/>
    <property type="match status" value="1"/>
</dbReference>
<evidence type="ECO:0000256" key="2">
    <source>
        <dbReference type="ARBA" id="ARBA00022454"/>
    </source>
</evidence>
<evidence type="ECO:0000256" key="3">
    <source>
        <dbReference type="ARBA" id="ARBA00022603"/>
    </source>
</evidence>
<dbReference type="GO" id="GO:0032259">
    <property type="term" value="P:methylation"/>
    <property type="evidence" value="ECO:0007669"/>
    <property type="project" value="UniProtKB-KW"/>
</dbReference>
<dbReference type="Gene3D" id="2.170.270.10">
    <property type="entry name" value="SET domain"/>
    <property type="match status" value="1"/>
</dbReference>
<evidence type="ECO:0000313" key="10">
    <source>
        <dbReference type="EMBL" id="KAH6826493.1"/>
    </source>
</evidence>
<protein>
    <recommendedName>
        <fullName evidence="12">Histone-lysine N-methyltransferase SUVR3</fullName>
    </recommendedName>
</protein>
<evidence type="ECO:0000256" key="1">
    <source>
        <dbReference type="ARBA" id="ARBA00004286"/>
    </source>
</evidence>
<evidence type="ECO:0000256" key="7">
    <source>
        <dbReference type="ARBA" id="ARBA00022833"/>
    </source>
</evidence>
<proteinExistence type="predicted"/>
<evidence type="ECO:0000256" key="4">
    <source>
        <dbReference type="ARBA" id="ARBA00022679"/>
    </source>
</evidence>
<dbReference type="SMART" id="SM00317">
    <property type="entry name" value="SET"/>
    <property type="match status" value="1"/>
</dbReference>
<dbReference type="GO" id="GO:0008168">
    <property type="term" value="F:methyltransferase activity"/>
    <property type="evidence" value="ECO:0007669"/>
    <property type="project" value="UniProtKB-KW"/>
</dbReference>
<accession>A0AAD4P4F3</accession>
<keyword evidence="5" id="KW-0949">S-adenosyl-L-methionine</keyword>
<dbReference type="Proteomes" id="UP001190926">
    <property type="component" value="Unassembled WGS sequence"/>
</dbReference>
<dbReference type="SUPFAM" id="SSF82199">
    <property type="entry name" value="SET domain"/>
    <property type="match status" value="1"/>
</dbReference>
<dbReference type="InterPro" id="IPR003616">
    <property type="entry name" value="Post-SET_dom"/>
</dbReference>
<evidence type="ECO:0000256" key="6">
    <source>
        <dbReference type="ARBA" id="ARBA00022723"/>
    </source>
</evidence>
<comment type="caution">
    <text evidence="10">The sequence shown here is derived from an EMBL/GenBank/DDBJ whole genome shotgun (WGS) entry which is preliminary data.</text>
</comment>
<evidence type="ECO:0000313" key="11">
    <source>
        <dbReference type="Proteomes" id="UP001190926"/>
    </source>
</evidence>
<dbReference type="GO" id="GO:0005694">
    <property type="term" value="C:chromosome"/>
    <property type="evidence" value="ECO:0007669"/>
    <property type="project" value="UniProtKB-SubCell"/>
</dbReference>
<feature type="domain" description="Post-SET" evidence="9">
    <location>
        <begin position="304"/>
        <end position="320"/>
    </location>
</feature>
<dbReference type="PROSITE" id="PS50280">
    <property type="entry name" value="SET"/>
    <property type="match status" value="1"/>
</dbReference>
<dbReference type="AlphaFoldDB" id="A0AAD4P4F3"/>
<keyword evidence="2" id="KW-0158">Chromosome</keyword>
<dbReference type="EMBL" id="SDAM02000166">
    <property type="protein sequence ID" value="KAH6826493.1"/>
    <property type="molecule type" value="Genomic_DNA"/>
</dbReference>
<gene>
    <name evidence="10" type="ORF">C2S53_014429</name>
</gene>
<reference evidence="10 11" key="1">
    <citation type="journal article" date="2021" name="Nat. Commun.">
        <title>Incipient diploidization of the medicinal plant Perilla within 10,000 years.</title>
        <authorList>
            <person name="Zhang Y."/>
            <person name="Shen Q."/>
            <person name="Leng L."/>
            <person name="Zhang D."/>
            <person name="Chen S."/>
            <person name="Shi Y."/>
            <person name="Ning Z."/>
            <person name="Chen S."/>
        </authorList>
    </citation>
    <scope>NUCLEOTIDE SEQUENCE [LARGE SCALE GENOMIC DNA]</scope>
    <source>
        <strain evidence="11">cv. PC099</strain>
    </source>
</reference>
<evidence type="ECO:0000256" key="5">
    <source>
        <dbReference type="ARBA" id="ARBA00022691"/>
    </source>
</evidence>
<keyword evidence="6" id="KW-0479">Metal-binding</keyword>
<sequence length="324" mass="35895">MEEGQQYRRKTNDRRSGEALFRCAAIFLPYLNPAELFCVSSTCKTLYQISKNVTSRRTSDVSRGFEKLPVPFHNPISGDPQPYSYFLYTPTQTLRTPPDFRQPWGSDHEARSDPSDPFLFRVDGARGCESCSNGCGGDNCPCSNLECGPSCTCDSGCVNRVTQCGVNVRLKITKDKKKGWGLYAAEFIPGGRFVCEYAGEVLSSKEAKERQQKYDEVARLTPALLVVKEHLPFGNTCMRMNIDATRIGNIARFINHSCDGGNLHTLIVRSSGALLPRVCFFASTDIEENEELTFSYGDVRLRPNARPCFCAAAACAGILPSEDT</sequence>
<dbReference type="InterPro" id="IPR001214">
    <property type="entry name" value="SET_dom"/>
</dbReference>
<dbReference type="PANTHER" id="PTHR46223:SF3">
    <property type="entry name" value="HISTONE-LYSINE N-METHYLTRANSFERASE SET-23"/>
    <property type="match status" value="1"/>
</dbReference>
<dbReference type="InterPro" id="IPR046341">
    <property type="entry name" value="SET_dom_sf"/>
</dbReference>
<dbReference type="PROSITE" id="PS50868">
    <property type="entry name" value="POST_SET"/>
    <property type="match status" value="1"/>
</dbReference>
<keyword evidence="7" id="KW-0862">Zinc</keyword>